<dbReference type="InterPro" id="IPR027417">
    <property type="entry name" value="P-loop_NTPase"/>
</dbReference>
<dbReference type="OrthoDB" id="9794429at2"/>
<dbReference type="SUPFAM" id="SSF52540">
    <property type="entry name" value="P-loop containing nucleoside triphosphate hydrolases"/>
    <property type="match status" value="1"/>
</dbReference>
<evidence type="ECO:0000313" key="7">
    <source>
        <dbReference type="EMBL" id="QLQ61355.1"/>
    </source>
</evidence>
<evidence type="ECO:0000313" key="10">
    <source>
        <dbReference type="Proteomes" id="UP000241783"/>
    </source>
</evidence>
<dbReference type="RefSeq" id="WP_003671870.1">
    <property type="nucleotide sequence ID" value="NZ_CAKMAK010000038.1"/>
</dbReference>
<dbReference type="EMBL" id="NFHN01000012">
    <property type="protein sequence ID" value="OUN48877.1"/>
    <property type="molecule type" value="Genomic_DNA"/>
</dbReference>
<evidence type="ECO:0000313" key="5">
    <source>
        <dbReference type="EMBL" id="OUN48877.1"/>
    </source>
</evidence>
<proteinExistence type="predicted"/>
<dbReference type="EMBL" id="MIMV01000181">
    <property type="protein sequence ID" value="OTA86039.1"/>
    <property type="molecule type" value="Genomic_DNA"/>
</dbReference>
<reference evidence="2" key="1">
    <citation type="submission" date="2015-10" db="EMBL/GenBank/DDBJ databases">
        <authorList>
            <person name="Gilbert D.G."/>
        </authorList>
    </citation>
    <scope>NUCLEOTIDE SEQUENCE</scope>
    <source>
        <strain evidence="2">3c6</strain>
    </source>
</reference>
<feature type="domain" description="Molybdopterin-guanine dinucleotide biosynthesis protein B (MobB)" evidence="1">
    <location>
        <begin position="5"/>
        <end position="118"/>
    </location>
</feature>
<name>A0A0U5F2X0_LIMRT</name>
<reference evidence="4 8" key="2">
    <citation type="submission" date="2016-09" db="EMBL/GenBank/DDBJ databases">
        <title>Lactobacillus reuteri KLR3006, genome sequencing and assembly.</title>
        <authorList>
            <person name="Lee J.-Y."/>
            <person name="Kim E.B."/>
            <person name="Choi Y.-J."/>
        </authorList>
    </citation>
    <scope>NUCLEOTIDE SEQUENCE [LARGE SCALE GENOMIC DNA]</scope>
    <source>
        <strain evidence="4 8">KLR3006</strain>
    </source>
</reference>
<gene>
    <name evidence="2" type="primary">mobB</name>
    <name evidence="5" type="ORF">B5G22_04325</name>
    <name evidence="4" type="ORF">BHL83_05630</name>
    <name evidence="6" type="ORF">DA796_07850</name>
    <name evidence="7" type="ORF">HHK02_09290</name>
    <name evidence="2" type="ORF">LRLP16767_LR3C6_00737</name>
    <name evidence="3" type="ORF">PSQ53_00135</name>
</gene>
<dbReference type="Proteomes" id="UP000194219">
    <property type="component" value="Unassembled WGS sequence"/>
</dbReference>
<evidence type="ECO:0000313" key="4">
    <source>
        <dbReference type="EMBL" id="OTA86039.1"/>
    </source>
</evidence>
<dbReference type="Pfam" id="PF03205">
    <property type="entry name" value="MobB"/>
    <property type="match status" value="1"/>
</dbReference>
<dbReference type="Gene3D" id="3.40.50.300">
    <property type="entry name" value="P-loop containing nucleotide triphosphate hydrolases"/>
    <property type="match status" value="1"/>
</dbReference>
<dbReference type="GO" id="GO:0006777">
    <property type="term" value="P:Mo-molybdopterin cofactor biosynthetic process"/>
    <property type="evidence" value="ECO:0007669"/>
    <property type="project" value="InterPro"/>
</dbReference>
<evidence type="ECO:0000313" key="6">
    <source>
        <dbReference type="EMBL" id="PTM28498.1"/>
    </source>
</evidence>
<reference evidence="9" key="3">
    <citation type="submission" date="2017-04" db="EMBL/GenBank/DDBJ databases">
        <title>Function of individual gut microbiota members based on whole genome sequencing of pure cultures obtained from chicken caecum.</title>
        <authorList>
            <person name="Medvecky M."/>
            <person name="Cejkova D."/>
            <person name="Polansky O."/>
            <person name="Karasova D."/>
            <person name="Kubasova T."/>
            <person name="Cizek A."/>
            <person name="Rychlik I."/>
        </authorList>
    </citation>
    <scope>NUCLEOTIDE SEQUENCE [LARGE SCALE GENOMIC DNA]</scope>
    <source>
        <strain evidence="9">An71</strain>
    </source>
</reference>
<dbReference type="EMBL" id="JAQTKT010000001">
    <property type="protein sequence ID" value="MDD1381408.1"/>
    <property type="molecule type" value="Genomic_DNA"/>
</dbReference>
<reference evidence="3" key="7">
    <citation type="submission" date="2023-02" db="EMBL/GenBank/DDBJ databases">
        <title>Complete genome sequence of Limosilactobacillus reuteri SRCM217616 isolated from Bos taurus feces.</title>
        <authorList>
            <person name="Yang H.-G."/>
            <person name="Kim J.-W."/>
            <person name="Ha G.-S."/>
            <person name="Yang H.-J."/>
            <person name="Jeong D.-Y."/>
        </authorList>
    </citation>
    <scope>NUCLEOTIDE SEQUENCE</scope>
    <source>
        <strain evidence="3">SRCM217616</strain>
    </source>
</reference>
<reference evidence="7 11" key="6">
    <citation type="submission" date="2020-07" db="EMBL/GenBank/DDBJ databases">
        <title>Genome sequence of Lactobacillus reuteri CNEI-KCA3 isolated from the faeces of a reared-broiler chicken, South-East Nigeria, reveals presence of CRISPR arrays.</title>
        <authorList>
            <person name="Anukam K.C."/>
            <person name="Ibezim C.N."/>
            <person name="BeecK W.V."/>
            <person name="Allonsius C."/>
            <person name="Broek M.D."/>
            <person name="Tuyaerts I."/>
            <person name="Attama A."/>
            <person name="Esimone C.O."/>
            <person name="Lebeer S."/>
        </authorList>
    </citation>
    <scope>NUCLEOTIDE SEQUENCE [LARGE SCALE GENOMIC DNA]</scope>
    <source>
        <strain evidence="7 11">CNEI-KCA3</strain>
    </source>
</reference>
<dbReference type="Proteomes" id="UP000195868">
    <property type="component" value="Unassembled WGS sequence"/>
</dbReference>
<accession>A0A0U5F2X0</accession>
<evidence type="ECO:0000313" key="11">
    <source>
        <dbReference type="Proteomes" id="UP000510868"/>
    </source>
</evidence>
<dbReference type="EMBL" id="LN887381">
    <property type="protein sequence ID" value="CUR38778.1"/>
    <property type="molecule type" value="Genomic_DNA"/>
</dbReference>
<sequence>MAITLQIIGHKKSGKTLITTTLIERLSKEGYRVAALKHDAHNAAMDVPTTDSARMSSAGAKQVILQSATEFFFHQKSNVPSLTEMVELLSTDNDFVLIEGHKEATQYPQILLLKPGEDPTNVAHTPPLKIGSIFNGTTADLLGKDAIVNWCYDYLKQVKGDAG</sequence>
<dbReference type="InterPro" id="IPR052539">
    <property type="entry name" value="MGD_biosynthesis_adapter"/>
</dbReference>
<dbReference type="GO" id="GO:0005525">
    <property type="term" value="F:GTP binding"/>
    <property type="evidence" value="ECO:0007669"/>
    <property type="project" value="InterPro"/>
</dbReference>
<dbReference type="EMBL" id="PZQO01000022">
    <property type="protein sequence ID" value="PTM28498.1"/>
    <property type="molecule type" value="Genomic_DNA"/>
</dbReference>
<dbReference type="Proteomes" id="UP000241783">
    <property type="component" value="Unassembled WGS sequence"/>
</dbReference>
<protein>
    <submittedName>
        <fullName evidence="3">Molybdopterin-guanine dinucleotide biosynthesis protein B</fullName>
    </submittedName>
    <submittedName>
        <fullName evidence="2">Molybdopterin-guanine dinucleotide biosynthesis protein MobB</fullName>
    </submittedName>
</protein>
<evidence type="ECO:0000259" key="1">
    <source>
        <dbReference type="Pfam" id="PF03205"/>
    </source>
</evidence>
<dbReference type="PANTHER" id="PTHR40072:SF1">
    <property type="entry name" value="MOLYBDOPTERIN-GUANINE DINUCLEOTIDE BIOSYNTHESIS ADAPTER PROTEIN"/>
    <property type="match status" value="1"/>
</dbReference>
<dbReference type="InterPro" id="IPR004435">
    <property type="entry name" value="MobB_dom"/>
</dbReference>
<evidence type="ECO:0000313" key="8">
    <source>
        <dbReference type="Proteomes" id="UP000194219"/>
    </source>
</evidence>
<reference evidence="6 10" key="5">
    <citation type="submission" date="2018-03" db="EMBL/GenBank/DDBJ databases">
        <title>Genome Sequences of Lactobacillus sp. Isolates from Traditional Turkish Sourdough.</title>
        <authorList>
            <person name="Skory C.D."/>
            <person name="Dertli E."/>
        </authorList>
    </citation>
    <scope>NUCLEOTIDE SEQUENCE [LARGE SCALE GENOMIC DNA]</scope>
    <source>
        <strain evidence="6 10">E81</strain>
    </source>
</reference>
<dbReference type="NCBIfam" id="TIGR00176">
    <property type="entry name" value="mobB"/>
    <property type="match status" value="1"/>
</dbReference>
<dbReference type="EMBL" id="CP059275">
    <property type="protein sequence ID" value="QLQ61355.1"/>
    <property type="molecule type" value="Genomic_DNA"/>
</dbReference>
<dbReference type="PANTHER" id="PTHR40072">
    <property type="entry name" value="MOLYBDOPTERIN-GUANINE DINUCLEOTIDE BIOSYNTHESIS ADAPTER PROTEIN-RELATED"/>
    <property type="match status" value="1"/>
</dbReference>
<dbReference type="Proteomes" id="UP001217945">
    <property type="component" value="Unassembled WGS sequence"/>
</dbReference>
<dbReference type="AlphaFoldDB" id="A0A0U5F2X0"/>
<dbReference type="Proteomes" id="UP000510868">
    <property type="component" value="Chromosome"/>
</dbReference>
<organism evidence="2">
    <name type="scientific">Limosilactobacillus reuteri</name>
    <name type="common">Lactobacillus reuteri</name>
    <dbReference type="NCBI Taxonomy" id="1598"/>
    <lineage>
        <taxon>Bacteria</taxon>
        <taxon>Bacillati</taxon>
        <taxon>Bacillota</taxon>
        <taxon>Bacilli</taxon>
        <taxon>Lactobacillales</taxon>
        <taxon>Lactobacillaceae</taxon>
        <taxon>Limosilactobacillus</taxon>
    </lineage>
</organism>
<evidence type="ECO:0000313" key="3">
    <source>
        <dbReference type="EMBL" id="MDD1381408.1"/>
    </source>
</evidence>
<evidence type="ECO:0000313" key="9">
    <source>
        <dbReference type="Proteomes" id="UP000195868"/>
    </source>
</evidence>
<evidence type="ECO:0000313" key="2">
    <source>
        <dbReference type="EMBL" id="CUR38778.1"/>
    </source>
</evidence>
<reference evidence="5" key="4">
    <citation type="journal article" date="2018" name="BMC Genomics">
        <title>Whole genome sequencing and function prediction of 133 gut anaerobes isolated from chicken caecum in pure cultures.</title>
        <authorList>
            <person name="Medvecky M."/>
            <person name="Cejkova D."/>
            <person name="Polansky O."/>
            <person name="Karasova D."/>
            <person name="Kubasova T."/>
            <person name="Cizek A."/>
            <person name="Rychlik I."/>
        </authorList>
    </citation>
    <scope>NUCLEOTIDE SEQUENCE</scope>
    <source>
        <strain evidence="5">An71</strain>
    </source>
</reference>